<dbReference type="InterPro" id="IPR035513">
    <property type="entry name" value="Invertase/methylesterase_inhib"/>
</dbReference>
<keyword evidence="1" id="KW-0732">Signal</keyword>
<evidence type="ECO:0000256" key="1">
    <source>
        <dbReference type="SAM" id="SignalP"/>
    </source>
</evidence>
<dbReference type="InterPro" id="IPR006501">
    <property type="entry name" value="Pectinesterase_inhib_dom"/>
</dbReference>
<dbReference type="SUPFAM" id="SSF101148">
    <property type="entry name" value="Plant invertase/pectin methylesterase inhibitor"/>
    <property type="match status" value="1"/>
</dbReference>
<feature type="chain" id="PRO_5027834661" evidence="1">
    <location>
        <begin position="23"/>
        <end position="181"/>
    </location>
</feature>
<evidence type="ECO:0000313" key="4">
    <source>
        <dbReference type="RefSeq" id="XP_031394467.1"/>
    </source>
</evidence>
<dbReference type="Proteomes" id="UP000515151">
    <property type="component" value="Chromosome 4"/>
</dbReference>
<dbReference type="Gene3D" id="1.20.140.40">
    <property type="entry name" value="Invertase/pectin methylesterase inhibitor family protein"/>
    <property type="match status" value="1"/>
</dbReference>
<dbReference type="GO" id="GO:0004857">
    <property type="term" value="F:enzyme inhibitor activity"/>
    <property type="evidence" value="ECO:0007669"/>
    <property type="project" value="InterPro"/>
</dbReference>
<dbReference type="AlphaFoldDB" id="A0A6P8DB93"/>
<dbReference type="NCBIfam" id="TIGR01614">
    <property type="entry name" value="PME_inhib"/>
    <property type="match status" value="1"/>
</dbReference>
<dbReference type="CDD" id="cd15795">
    <property type="entry name" value="PMEI-Pla_a_1_like"/>
    <property type="match status" value="1"/>
</dbReference>
<dbReference type="InterPro" id="IPR034088">
    <property type="entry name" value="Pla_a_1-like"/>
</dbReference>
<accession>A0A6P8DB93</accession>
<reference evidence="3" key="1">
    <citation type="journal article" date="2020" name="Plant Biotechnol. J.">
        <title>The pomegranate (Punica granatum L.) draft genome dissects genetic divergence between soft- and hard-seeded cultivars.</title>
        <authorList>
            <person name="Luo X."/>
            <person name="Li H."/>
            <person name="Wu Z."/>
            <person name="Yao W."/>
            <person name="Zhao P."/>
            <person name="Cao D."/>
            <person name="Yu H."/>
            <person name="Li K."/>
            <person name="Poudel K."/>
            <person name="Zhao D."/>
            <person name="Zhang F."/>
            <person name="Xia X."/>
            <person name="Chen L."/>
            <person name="Wang Q."/>
            <person name="Jing D."/>
            <person name="Cao S."/>
        </authorList>
    </citation>
    <scope>NUCLEOTIDE SEQUENCE [LARGE SCALE GENOMIC DNA]</scope>
    <source>
        <strain evidence="3">cv. Tunisia</strain>
    </source>
</reference>
<name>A0A6P8DB93_PUNGR</name>
<organism evidence="3 4">
    <name type="scientific">Punica granatum</name>
    <name type="common">Pomegranate</name>
    <dbReference type="NCBI Taxonomy" id="22663"/>
    <lineage>
        <taxon>Eukaryota</taxon>
        <taxon>Viridiplantae</taxon>
        <taxon>Streptophyta</taxon>
        <taxon>Embryophyta</taxon>
        <taxon>Tracheophyta</taxon>
        <taxon>Spermatophyta</taxon>
        <taxon>Magnoliopsida</taxon>
        <taxon>eudicotyledons</taxon>
        <taxon>Gunneridae</taxon>
        <taxon>Pentapetalae</taxon>
        <taxon>rosids</taxon>
        <taxon>malvids</taxon>
        <taxon>Myrtales</taxon>
        <taxon>Lythraceae</taxon>
        <taxon>Punica</taxon>
    </lineage>
</organism>
<feature type="signal peptide" evidence="1">
    <location>
        <begin position="1"/>
        <end position="22"/>
    </location>
</feature>
<dbReference type="PANTHER" id="PTHR31890">
    <property type="entry name" value="PLANT INVERTASE/PECTIN METHYLESTERASE INHIBITOR SUPERFAMILY PROTEIN"/>
    <property type="match status" value="1"/>
</dbReference>
<dbReference type="PANTHER" id="PTHR31890:SF9">
    <property type="entry name" value="PLANT INVERTASE_PECTIN METHYLESTERASE INHIBITOR SUPERFAMILY PROTEIN"/>
    <property type="match status" value="1"/>
</dbReference>
<protein>
    <submittedName>
        <fullName evidence="4">Uncharacterized protein LOC116205912</fullName>
    </submittedName>
</protein>
<dbReference type="RefSeq" id="XP_031394467.1">
    <property type="nucleotide sequence ID" value="XM_031538607.1"/>
</dbReference>
<keyword evidence="3" id="KW-1185">Reference proteome</keyword>
<dbReference type="GeneID" id="116205912"/>
<dbReference type="Pfam" id="PF04043">
    <property type="entry name" value="PMEI"/>
    <property type="match status" value="1"/>
</dbReference>
<reference evidence="4" key="2">
    <citation type="submission" date="2025-08" db="UniProtKB">
        <authorList>
            <consortium name="RefSeq"/>
        </authorList>
    </citation>
    <scope>IDENTIFICATION</scope>
    <source>
        <tissue evidence="4">Leaf</tissue>
    </source>
</reference>
<sequence>MLVLVPAILLLLVSSTNWTATAETELVKSVCQQTFDYAGCVEALSSDSRTNDATNLTTLVTICLDLALANATDIVGFVKQMAEDPSTNPDLKSVLSDCVFGYQDTVGSFRSAGHKVRSKSEVQLRVALYEVAAAIDGPESCRLELADHNLSEPPEIFKRYGYIRLFSIIGDVLLELMLHMN</sequence>
<feature type="domain" description="Pectinesterase inhibitor" evidence="2">
    <location>
        <begin position="22"/>
        <end position="175"/>
    </location>
</feature>
<proteinExistence type="predicted"/>
<evidence type="ECO:0000313" key="3">
    <source>
        <dbReference type="Proteomes" id="UP000515151"/>
    </source>
</evidence>
<evidence type="ECO:0000259" key="2">
    <source>
        <dbReference type="SMART" id="SM00856"/>
    </source>
</evidence>
<dbReference type="SMART" id="SM00856">
    <property type="entry name" value="PMEI"/>
    <property type="match status" value="1"/>
</dbReference>
<dbReference type="OrthoDB" id="764172at2759"/>
<gene>
    <name evidence="4" type="primary">LOC116205912</name>
</gene>